<reference evidence="1 2" key="1">
    <citation type="submission" date="2020-03" db="EMBL/GenBank/DDBJ databases">
        <title>Draft Genome Sequence of Cudoniella acicularis.</title>
        <authorList>
            <person name="Buettner E."/>
            <person name="Kellner H."/>
        </authorList>
    </citation>
    <scope>NUCLEOTIDE SEQUENCE [LARGE SCALE GENOMIC DNA]</scope>
    <source>
        <strain evidence="1 2">DSM 108380</strain>
    </source>
</reference>
<comment type="caution">
    <text evidence="1">The sequence shown here is derived from an EMBL/GenBank/DDBJ whole genome shotgun (WGS) entry which is preliminary data.</text>
</comment>
<dbReference type="Proteomes" id="UP000566819">
    <property type="component" value="Unassembled WGS sequence"/>
</dbReference>
<accession>A0A8H4QS53</accession>
<organism evidence="1 2">
    <name type="scientific">Cudoniella acicularis</name>
    <dbReference type="NCBI Taxonomy" id="354080"/>
    <lineage>
        <taxon>Eukaryota</taxon>
        <taxon>Fungi</taxon>
        <taxon>Dikarya</taxon>
        <taxon>Ascomycota</taxon>
        <taxon>Pezizomycotina</taxon>
        <taxon>Leotiomycetes</taxon>
        <taxon>Helotiales</taxon>
        <taxon>Tricladiaceae</taxon>
        <taxon>Cudoniella</taxon>
    </lineage>
</organism>
<sequence>MGKTYFLVASHDTPPSGPIALGSIITSPRTPDVSLNSASIAQSLPINETSILDWSHMMSSSYKGKVGIWAKFLQSFGFGGDVSVEWDNSESAVYRFDQLITRTITPDITYTRSAFEQPTVQEHIRHSRFRANVYMIIGVKIARGADIAISKIRSKGMSLNIGVDLTPITGVPLQLGPDVHSTTKEKAQTSFQQPNDFVFAYRLKEIVYKKKVVVSQKDHLKGDLMGIGKGRQLDDEEEDDSKGEIEILGVKNEDLTAEEWEFEGEATTDDDGAECECVLLEPESDDD</sequence>
<proteinExistence type="predicted"/>
<gene>
    <name evidence="1" type="ORF">G7Y89_g15213</name>
</gene>
<dbReference type="EMBL" id="JAAMPI010002264">
    <property type="protein sequence ID" value="KAF4616193.1"/>
    <property type="molecule type" value="Genomic_DNA"/>
</dbReference>
<name>A0A8H4QS53_9HELO</name>
<evidence type="ECO:0000313" key="2">
    <source>
        <dbReference type="Proteomes" id="UP000566819"/>
    </source>
</evidence>
<evidence type="ECO:0000313" key="1">
    <source>
        <dbReference type="EMBL" id="KAF4616193.1"/>
    </source>
</evidence>
<protein>
    <submittedName>
        <fullName evidence="1">Uncharacterized protein</fullName>
    </submittedName>
</protein>
<keyword evidence="2" id="KW-1185">Reference proteome</keyword>
<dbReference type="OrthoDB" id="4500473at2759"/>
<dbReference type="AlphaFoldDB" id="A0A8H4QS53"/>